<sequence length="232" mass="25631">MSSSTKHSQSETSATVAVRRRADGRRAGAITLISHDEQLTSYKRLSGGTGTTSGTILWLRISRTKSDILPGANVRDKLALANNNTHPSGAGATVTTPEADEEHVPVQPGTLRRSGTDVIGQHVARIDVRAGDVTHQPVFPAAHLRIAARRCIRIGHQQRVEGARFHLPAQLRAGLYLGRRELIAERHFHVRLGVGDLDRLLRRDVDQIRHDFVALKRFGCRVRRLTANGHQR</sequence>
<dbReference type="Proteomes" id="UP000075903">
    <property type="component" value="Unassembled WGS sequence"/>
</dbReference>
<dbReference type="EnsemblMetazoa" id="AMEM002074-RA">
    <property type="protein sequence ID" value="AMEM002074-PA"/>
    <property type="gene ID" value="AMEM002074"/>
</dbReference>
<organism evidence="2 3">
    <name type="scientific">Anopheles merus</name>
    <name type="common">Mosquito</name>
    <dbReference type="NCBI Taxonomy" id="30066"/>
    <lineage>
        <taxon>Eukaryota</taxon>
        <taxon>Metazoa</taxon>
        <taxon>Ecdysozoa</taxon>
        <taxon>Arthropoda</taxon>
        <taxon>Hexapoda</taxon>
        <taxon>Insecta</taxon>
        <taxon>Pterygota</taxon>
        <taxon>Neoptera</taxon>
        <taxon>Endopterygota</taxon>
        <taxon>Diptera</taxon>
        <taxon>Nematocera</taxon>
        <taxon>Culicoidea</taxon>
        <taxon>Culicidae</taxon>
        <taxon>Anophelinae</taxon>
        <taxon>Anopheles</taxon>
    </lineage>
</organism>
<keyword evidence="3" id="KW-1185">Reference proteome</keyword>
<reference evidence="2" key="1">
    <citation type="submission" date="2020-05" db="UniProtKB">
        <authorList>
            <consortium name="EnsemblMetazoa"/>
        </authorList>
    </citation>
    <scope>IDENTIFICATION</scope>
    <source>
        <strain evidence="2">MAF</strain>
    </source>
</reference>
<dbReference type="VEuPathDB" id="VectorBase:AMEM002074"/>
<dbReference type="AlphaFoldDB" id="A0A182UQW6"/>
<proteinExistence type="predicted"/>
<feature type="compositionally biased region" description="Low complexity" evidence="1">
    <location>
        <begin position="1"/>
        <end position="17"/>
    </location>
</feature>
<feature type="region of interest" description="Disordered" evidence="1">
    <location>
        <begin position="1"/>
        <end position="22"/>
    </location>
</feature>
<evidence type="ECO:0000313" key="2">
    <source>
        <dbReference type="EnsemblMetazoa" id="AMEM002074-PA"/>
    </source>
</evidence>
<accession>A0A182UQW6</accession>
<feature type="region of interest" description="Disordered" evidence="1">
    <location>
        <begin position="81"/>
        <end position="111"/>
    </location>
</feature>
<evidence type="ECO:0000313" key="3">
    <source>
        <dbReference type="Proteomes" id="UP000075903"/>
    </source>
</evidence>
<evidence type="ECO:0000256" key="1">
    <source>
        <dbReference type="SAM" id="MobiDB-lite"/>
    </source>
</evidence>
<protein>
    <submittedName>
        <fullName evidence="2">Uncharacterized protein</fullName>
    </submittedName>
</protein>
<name>A0A182UQW6_ANOME</name>